<keyword evidence="3" id="KW-1185">Reference proteome</keyword>
<feature type="transmembrane region" description="Helical" evidence="1">
    <location>
        <begin position="74"/>
        <end position="92"/>
    </location>
</feature>
<feature type="transmembrane region" description="Helical" evidence="1">
    <location>
        <begin position="12"/>
        <end position="35"/>
    </location>
</feature>
<proteinExistence type="predicted"/>
<name>A0ABU8VFY3_9BURK</name>
<dbReference type="Pfam" id="PF14248">
    <property type="entry name" value="DUF4345"/>
    <property type="match status" value="1"/>
</dbReference>
<dbReference type="Proteomes" id="UP001365846">
    <property type="component" value="Unassembled WGS sequence"/>
</dbReference>
<feature type="transmembrane region" description="Helical" evidence="1">
    <location>
        <begin position="104"/>
        <end position="123"/>
    </location>
</feature>
<dbReference type="EMBL" id="JBBKZU010000005">
    <property type="protein sequence ID" value="MEJ8811940.1"/>
    <property type="molecule type" value="Genomic_DNA"/>
</dbReference>
<evidence type="ECO:0000256" key="1">
    <source>
        <dbReference type="SAM" id="Phobius"/>
    </source>
</evidence>
<comment type="caution">
    <text evidence="2">The sequence shown here is derived from an EMBL/GenBank/DDBJ whole genome shotgun (WGS) entry which is preliminary data.</text>
</comment>
<gene>
    <name evidence="2" type="ORF">WKW77_12745</name>
</gene>
<feature type="transmembrane region" description="Helical" evidence="1">
    <location>
        <begin position="47"/>
        <end position="67"/>
    </location>
</feature>
<keyword evidence="1" id="KW-1133">Transmembrane helix</keyword>
<dbReference type="RefSeq" id="WP_340357216.1">
    <property type="nucleotide sequence ID" value="NZ_JBBKZU010000005.1"/>
</dbReference>
<accession>A0ABU8VFY3</accession>
<keyword evidence="1" id="KW-0472">Membrane</keyword>
<dbReference type="InterPro" id="IPR025597">
    <property type="entry name" value="DUF4345"/>
</dbReference>
<reference evidence="2 3" key="1">
    <citation type="submission" date="2024-03" db="EMBL/GenBank/DDBJ databases">
        <title>Novel species of the genus Variovorax.</title>
        <authorList>
            <person name="Liu Q."/>
            <person name="Xin Y.-H."/>
        </authorList>
    </citation>
    <scope>NUCLEOTIDE SEQUENCE [LARGE SCALE GENOMIC DNA]</scope>
    <source>
        <strain evidence="2 3">KACC 18899</strain>
    </source>
</reference>
<evidence type="ECO:0000313" key="3">
    <source>
        <dbReference type="Proteomes" id="UP001365846"/>
    </source>
</evidence>
<keyword evidence="1" id="KW-0812">Transmembrane</keyword>
<protein>
    <submittedName>
        <fullName evidence="2">DUF4345 domain-containing protein</fullName>
    </submittedName>
</protein>
<evidence type="ECO:0000313" key="2">
    <source>
        <dbReference type="EMBL" id="MEJ8811940.1"/>
    </source>
</evidence>
<organism evidence="2 3">
    <name type="scientific">Variovorax ureilyticus</name>
    <dbReference type="NCBI Taxonomy" id="1836198"/>
    <lineage>
        <taxon>Bacteria</taxon>
        <taxon>Pseudomonadati</taxon>
        <taxon>Pseudomonadota</taxon>
        <taxon>Betaproteobacteria</taxon>
        <taxon>Burkholderiales</taxon>
        <taxon>Comamonadaceae</taxon>
        <taxon>Variovorax</taxon>
    </lineage>
</organism>
<sequence>MTTEAPLLASQIVVQVCLFLFAAIGMFGGAVQFFLGQPDTTPRLDNVHRFMAGIYFSTGVICLWTALTIRQQGTLVYILAFGVLLAGFGRIVSIAKVGLPRPAAVWLGYLIPELVLPIVILVAHRSHA</sequence>